<organism evidence="3 4">
    <name type="scientific">Stylosanthes scabra</name>
    <dbReference type="NCBI Taxonomy" id="79078"/>
    <lineage>
        <taxon>Eukaryota</taxon>
        <taxon>Viridiplantae</taxon>
        <taxon>Streptophyta</taxon>
        <taxon>Embryophyta</taxon>
        <taxon>Tracheophyta</taxon>
        <taxon>Spermatophyta</taxon>
        <taxon>Magnoliopsida</taxon>
        <taxon>eudicotyledons</taxon>
        <taxon>Gunneridae</taxon>
        <taxon>Pentapetalae</taxon>
        <taxon>rosids</taxon>
        <taxon>fabids</taxon>
        <taxon>Fabales</taxon>
        <taxon>Fabaceae</taxon>
        <taxon>Papilionoideae</taxon>
        <taxon>50 kb inversion clade</taxon>
        <taxon>dalbergioids sensu lato</taxon>
        <taxon>Dalbergieae</taxon>
        <taxon>Pterocarpus clade</taxon>
        <taxon>Stylosanthes</taxon>
    </lineage>
</organism>
<evidence type="ECO:0000313" key="3">
    <source>
        <dbReference type="EMBL" id="MED6183405.1"/>
    </source>
</evidence>
<evidence type="ECO:0000256" key="1">
    <source>
        <dbReference type="SAM" id="MobiDB-lite"/>
    </source>
</evidence>
<feature type="compositionally biased region" description="Low complexity" evidence="1">
    <location>
        <begin position="286"/>
        <end position="299"/>
    </location>
</feature>
<dbReference type="EMBL" id="JASCZI010181432">
    <property type="protein sequence ID" value="MED6183405.1"/>
    <property type="molecule type" value="Genomic_DNA"/>
</dbReference>
<accession>A0ABU6WBW0</accession>
<dbReference type="PANTHER" id="PTHR46033">
    <property type="entry name" value="PROTEIN MAIN-LIKE 2"/>
    <property type="match status" value="1"/>
</dbReference>
<sequence>MAGPLDLLQSWIFWRFSLLRPPTFNDIEWPLASRWYRYLPTSDEKDPLLQRLRRQLDLMPFSETLEVEAVLNQRILQEEHRAFWCSIVPLIYFGTIELYQVDRVIPQFGGVQNRPHPALNIDFLHAKDGRGSDQWFLLIRWWILAGRRYLVPADRLHHLPSDEIPVEATQRQSGPPPALPDVPHVPDNRRLARRMMVGTRTTAPDWQWLDDMIAEDAPAAPPTQKNRRMPLSYACRRGAGRPRRGGRVGRGRREGGDAAPTQHTQGGASTSQAVEEAGTSSHAYLSPTPQTQETTITSTMSSLSQQAFLDGLHSPGFEQLISDIMREGGSGYRPDTQFDDSPVHLDLNEPMSGPSHLFMALGGTPPSASHVSGASWDIPFMEPARLPTPPVSPAPAEQPG</sequence>
<gene>
    <name evidence="3" type="ORF">PIB30_037593</name>
</gene>
<evidence type="ECO:0000259" key="2">
    <source>
        <dbReference type="Pfam" id="PF10536"/>
    </source>
</evidence>
<feature type="region of interest" description="Disordered" evidence="1">
    <location>
        <begin position="218"/>
        <end position="299"/>
    </location>
</feature>
<feature type="compositionally biased region" description="Basic residues" evidence="1">
    <location>
        <begin position="238"/>
        <end position="250"/>
    </location>
</feature>
<dbReference type="Pfam" id="PF10536">
    <property type="entry name" value="PMD"/>
    <property type="match status" value="1"/>
</dbReference>
<feature type="domain" description="Aminotransferase-like plant mobile" evidence="2">
    <location>
        <begin position="2"/>
        <end position="123"/>
    </location>
</feature>
<feature type="region of interest" description="Disordered" evidence="1">
    <location>
        <begin position="167"/>
        <end position="187"/>
    </location>
</feature>
<evidence type="ECO:0000313" key="4">
    <source>
        <dbReference type="Proteomes" id="UP001341840"/>
    </source>
</evidence>
<reference evidence="3 4" key="1">
    <citation type="journal article" date="2023" name="Plants (Basel)">
        <title>Bridging the Gap: Combining Genomics and Transcriptomics Approaches to Understand Stylosanthes scabra, an Orphan Legume from the Brazilian Caatinga.</title>
        <authorList>
            <person name="Ferreira-Neto J.R.C."/>
            <person name="da Silva M.D."/>
            <person name="Binneck E."/>
            <person name="de Melo N.F."/>
            <person name="da Silva R.H."/>
            <person name="de Melo A.L.T.M."/>
            <person name="Pandolfi V."/>
            <person name="Bustamante F.O."/>
            <person name="Brasileiro-Vidal A.C."/>
            <person name="Benko-Iseppon A.M."/>
        </authorList>
    </citation>
    <scope>NUCLEOTIDE SEQUENCE [LARGE SCALE GENOMIC DNA]</scope>
    <source>
        <tissue evidence="3">Leaves</tissue>
    </source>
</reference>
<dbReference type="Proteomes" id="UP001341840">
    <property type="component" value="Unassembled WGS sequence"/>
</dbReference>
<dbReference type="InterPro" id="IPR019557">
    <property type="entry name" value="AminoTfrase-like_pln_mobile"/>
</dbReference>
<protein>
    <recommendedName>
        <fullName evidence="2">Aminotransferase-like plant mobile domain-containing protein</fullName>
    </recommendedName>
</protein>
<feature type="compositionally biased region" description="Polar residues" evidence="1">
    <location>
        <begin position="261"/>
        <end position="283"/>
    </location>
</feature>
<comment type="caution">
    <text evidence="3">The sequence shown here is derived from an EMBL/GenBank/DDBJ whole genome shotgun (WGS) entry which is preliminary data.</text>
</comment>
<proteinExistence type="predicted"/>
<dbReference type="PANTHER" id="PTHR46033:SF8">
    <property type="entry name" value="PROTEIN MAINTENANCE OF MERISTEMS-LIKE"/>
    <property type="match status" value="1"/>
</dbReference>
<keyword evidence="4" id="KW-1185">Reference proteome</keyword>
<dbReference type="InterPro" id="IPR044824">
    <property type="entry name" value="MAIN-like"/>
</dbReference>
<name>A0ABU6WBW0_9FABA</name>